<organism evidence="1">
    <name type="scientific">marine sediment metagenome</name>
    <dbReference type="NCBI Taxonomy" id="412755"/>
    <lineage>
        <taxon>unclassified sequences</taxon>
        <taxon>metagenomes</taxon>
        <taxon>ecological metagenomes</taxon>
    </lineage>
</organism>
<name>X0WWX2_9ZZZZ</name>
<reference evidence="1" key="1">
    <citation type="journal article" date="2014" name="Front. Microbiol.">
        <title>High frequency of phylogenetically diverse reductive dehalogenase-homologous genes in deep subseafloor sedimentary metagenomes.</title>
        <authorList>
            <person name="Kawai M."/>
            <person name="Futagami T."/>
            <person name="Toyoda A."/>
            <person name="Takaki Y."/>
            <person name="Nishi S."/>
            <person name="Hori S."/>
            <person name="Arai W."/>
            <person name="Tsubouchi T."/>
            <person name="Morono Y."/>
            <person name="Uchiyama I."/>
            <person name="Ito T."/>
            <person name="Fujiyama A."/>
            <person name="Inagaki F."/>
            <person name="Takami H."/>
        </authorList>
    </citation>
    <scope>NUCLEOTIDE SEQUENCE</scope>
    <source>
        <strain evidence="1">Expedition CK06-06</strain>
    </source>
</reference>
<evidence type="ECO:0000313" key="1">
    <source>
        <dbReference type="EMBL" id="GAG17256.1"/>
    </source>
</evidence>
<sequence>MKMSKEKTPIKQRVCLKGLKVKEEDNGDIIITGLIATTHPDRVGDILSKNAIEQIVHNVNDTSKAGDLRGAYRSVSNSHDWVKEQDPG</sequence>
<feature type="non-terminal residue" evidence="1">
    <location>
        <position position="88"/>
    </location>
</feature>
<accession>X0WWX2</accession>
<dbReference type="AlphaFoldDB" id="X0WWX2"/>
<protein>
    <submittedName>
        <fullName evidence="1">Uncharacterized protein</fullName>
    </submittedName>
</protein>
<gene>
    <name evidence="1" type="ORF">S01H1_46890</name>
</gene>
<dbReference type="EMBL" id="BARS01030043">
    <property type="protein sequence ID" value="GAG17256.1"/>
    <property type="molecule type" value="Genomic_DNA"/>
</dbReference>
<proteinExistence type="predicted"/>
<comment type="caution">
    <text evidence="1">The sequence shown here is derived from an EMBL/GenBank/DDBJ whole genome shotgun (WGS) entry which is preliminary data.</text>
</comment>